<proteinExistence type="predicted"/>
<reference evidence="1 2" key="1">
    <citation type="journal article" date="2024" name="BMC Genomics">
        <title>De novo assembly and annotation of Popillia japonica's genome with initial clues to its potential as an invasive pest.</title>
        <authorList>
            <person name="Cucini C."/>
            <person name="Boschi S."/>
            <person name="Funari R."/>
            <person name="Cardaioli E."/>
            <person name="Iannotti N."/>
            <person name="Marturano G."/>
            <person name="Paoli F."/>
            <person name="Bruttini M."/>
            <person name="Carapelli A."/>
            <person name="Frati F."/>
            <person name="Nardi F."/>
        </authorList>
    </citation>
    <scope>NUCLEOTIDE SEQUENCE [LARGE SCALE GENOMIC DNA]</scope>
    <source>
        <strain evidence="1">DMR45628</strain>
    </source>
</reference>
<accession>A0AAW1LX42</accession>
<dbReference type="Proteomes" id="UP001458880">
    <property type="component" value="Unassembled WGS sequence"/>
</dbReference>
<dbReference type="EMBL" id="JASPKY010000088">
    <property type="protein sequence ID" value="KAK9738354.1"/>
    <property type="molecule type" value="Genomic_DNA"/>
</dbReference>
<sequence>MEGMESYIELLNAEPSISCKHTLSSESLHNEVTESAKTVALLDMQDCNPATVENLEPVSELEHHSNPKRRKVTNLKLLEAINKKL</sequence>
<dbReference type="AlphaFoldDB" id="A0AAW1LX42"/>
<comment type="caution">
    <text evidence="1">The sequence shown here is derived from an EMBL/GenBank/DDBJ whole genome shotgun (WGS) entry which is preliminary data.</text>
</comment>
<evidence type="ECO:0000313" key="1">
    <source>
        <dbReference type="EMBL" id="KAK9738354.1"/>
    </source>
</evidence>
<gene>
    <name evidence="1" type="ORF">QE152_g9994</name>
</gene>
<evidence type="ECO:0000313" key="2">
    <source>
        <dbReference type="Proteomes" id="UP001458880"/>
    </source>
</evidence>
<protein>
    <submittedName>
        <fullName evidence="1">Uncharacterized protein</fullName>
    </submittedName>
</protein>
<keyword evidence="2" id="KW-1185">Reference proteome</keyword>
<organism evidence="1 2">
    <name type="scientific">Popillia japonica</name>
    <name type="common">Japanese beetle</name>
    <dbReference type="NCBI Taxonomy" id="7064"/>
    <lineage>
        <taxon>Eukaryota</taxon>
        <taxon>Metazoa</taxon>
        <taxon>Ecdysozoa</taxon>
        <taxon>Arthropoda</taxon>
        <taxon>Hexapoda</taxon>
        <taxon>Insecta</taxon>
        <taxon>Pterygota</taxon>
        <taxon>Neoptera</taxon>
        <taxon>Endopterygota</taxon>
        <taxon>Coleoptera</taxon>
        <taxon>Polyphaga</taxon>
        <taxon>Scarabaeiformia</taxon>
        <taxon>Scarabaeidae</taxon>
        <taxon>Rutelinae</taxon>
        <taxon>Popillia</taxon>
    </lineage>
</organism>
<name>A0AAW1LX42_POPJA</name>